<evidence type="ECO:0000313" key="1">
    <source>
        <dbReference type="EMBL" id="ANU26307.1"/>
    </source>
</evidence>
<organism evidence="1 2">
    <name type="scientific">Planococcus versutus</name>
    <dbReference type="NCBI Taxonomy" id="1302659"/>
    <lineage>
        <taxon>Bacteria</taxon>
        <taxon>Bacillati</taxon>
        <taxon>Bacillota</taxon>
        <taxon>Bacilli</taxon>
        <taxon>Bacillales</taxon>
        <taxon>Caryophanaceae</taxon>
        <taxon>Planococcus</taxon>
    </lineage>
</organism>
<dbReference type="KEGG" id="pll:I858_004575"/>
<sequence length="124" mass="14326">METHIIRRAFANRKIIDAQNQPAAGFSLFLADGLDTCTFHFHPLFEHTFHGSIRCVRLLGRMGNGSAYHMLRKGIFKFLCISFPRCEAPIFPDEETSHRLHINRIAGTKRKTRLPKAGTWRTFR</sequence>
<protein>
    <submittedName>
        <fullName evidence="1">Uncharacterized protein</fullName>
    </submittedName>
</protein>
<keyword evidence="2" id="KW-1185">Reference proteome</keyword>
<gene>
    <name evidence="1" type="ORF">I858_004575</name>
</gene>
<dbReference type="AlphaFoldDB" id="A0A1B1RZG0"/>
<name>A0A1B1RZG0_9BACL</name>
<dbReference type="EMBL" id="CP016540">
    <property type="protein sequence ID" value="ANU26307.1"/>
    <property type="molecule type" value="Genomic_DNA"/>
</dbReference>
<reference evidence="1" key="1">
    <citation type="submission" date="2016-10" db="EMBL/GenBank/DDBJ databases">
        <authorList>
            <person name="See-Too W.S."/>
        </authorList>
    </citation>
    <scope>NUCLEOTIDE SEQUENCE</scope>
    <source>
        <strain evidence="1">L10.15</strain>
    </source>
</reference>
<proteinExistence type="predicted"/>
<evidence type="ECO:0000313" key="2">
    <source>
        <dbReference type="Proteomes" id="UP000053354"/>
    </source>
</evidence>
<dbReference type="Proteomes" id="UP000053354">
    <property type="component" value="Chromosome"/>
</dbReference>
<dbReference type="STRING" id="1302659.I858_004575"/>
<accession>A0A1B1RZG0</accession>